<dbReference type="EMBL" id="ACPB03016770">
    <property type="status" value="NOT_ANNOTATED_CDS"/>
    <property type="molecule type" value="Genomic_DNA"/>
</dbReference>
<dbReference type="VEuPathDB" id="VectorBase:RPRC012360"/>
<dbReference type="Proteomes" id="UP000015103">
    <property type="component" value="Unassembled WGS sequence"/>
</dbReference>
<proteinExistence type="predicted"/>
<organism evidence="1 2">
    <name type="scientific">Rhodnius prolixus</name>
    <name type="common">Triatomid bug</name>
    <dbReference type="NCBI Taxonomy" id="13249"/>
    <lineage>
        <taxon>Eukaryota</taxon>
        <taxon>Metazoa</taxon>
        <taxon>Ecdysozoa</taxon>
        <taxon>Arthropoda</taxon>
        <taxon>Hexapoda</taxon>
        <taxon>Insecta</taxon>
        <taxon>Pterygota</taxon>
        <taxon>Neoptera</taxon>
        <taxon>Paraneoptera</taxon>
        <taxon>Hemiptera</taxon>
        <taxon>Heteroptera</taxon>
        <taxon>Panheteroptera</taxon>
        <taxon>Cimicomorpha</taxon>
        <taxon>Reduviidae</taxon>
        <taxon>Triatominae</taxon>
        <taxon>Rhodnius</taxon>
    </lineage>
</organism>
<dbReference type="OMA" id="CQSERSM"/>
<accession>T1I7T8</accession>
<dbReference type="InParanoid" id="T1I7T8"/>
<dbReference type="EnsemblMetazoa" id="RPRC012360-RA">
    <property type="protein sequence ID" value="RPRC012360-PA"/>
    <property type="gene ID" value="RPRC012360"/>
</dbReference>
<dbReference type="RefSeq" id="XP_073974964.1">
    <property type="nucleotide sequence ID" value="XM_074118863.1"/>
</dbReference>
<dbReference type="AlphaFoldDB" id="T1I7T8"/>
<dbReference type="HOGENOM" id="CLU_1688910_0_0_1"/>
<keyword evidence="2" id="KW-1185">Reference proteome</keyword>
<dbReference type="RefSeq" id="XP_073974963.1">
    <property type="nucleotide sequence ID" value="XM_074118862.1"/>
</dbReference>
<name>T1I7T8_RHOPR</name>
<evidence type="ECO:0000313" key="2">
    <source>
        <dbReference type="Proteomes" id="UP000015103"/>
    </source>
</evidence>
<sequence length="156" mass="17866">MENKETGEICGNVVRIKCNAKVNVETGETELEKAVNKSCFKIPVLTKQQEKKCKRPKQLKKFCCRKSPHKYCLLLAYITLSVILPDLAITLWLLVETVYHVYLHRNRAIGPLNRGLLVSEFCAICQSERSMTLIGKLQDVRTNKMRQYVKNIPIGT</sequence>
<protein>
    <submittedName>
        <fullName evidence="1">Uncharacterized protein</fullName>
    </submittedName>
</protein>
<dbReference type="GeneID" id="141449424"/>
<reference evidence="1" key="1">
    <citation type="submission" date="2015-05" db="UniProtKB">
        <authorList>
            <consortium name="EnsemblMetazoa"/>
        </authorList>
    </citation>
    <scope>IDENTIFICATION</scope>
</reference>
<evidence type="ECO:0000313" key="1">
    <source>
        <dbReference type="EnsemblMetazoa" id="RPRC012360-PA"/>
    </source>
</evidence>